<dbReference type="PROSITE" id="PS51388">
    <property type="entry name" value="GED"/>
    <property type="match status" value="1"/>
</dbReference>
<name>A0A9Q1A4D1_9ROSI</name>
<evidence type="ECO:0000256" key="1">
    <source>
        <dbReference type="SAM" id="MobiDB-lite"/>
    </source>
</evidence>
<comment type="caution">
    <text evidence="3">The sequence shown here is derived from an EMBL/GenBank/DDBJ whole genome shotgun (WGS) entry which is preliminary data.</text>
</comment>
<dbReference type="EMBL" id="JAPFFM010000007">
    <property type="protein sequence ID" value="KAJ6757798.1"/>
    <property type="molecule type" value="Genomic_DNA"/>
</dbReference>
<accession>A0A9Q1A4D1</accession>
<gene>
    <name evidence="3" type="ORF">OIU74_026966</name>
</gene>
<dbReference type="Proteomes" id="UP001151752">
    <property type="component" value="Chromosome 13"/>
</dbReference>
<proteinExistence type="predicted"/>
<protein>
    <submittedName>
        <fullName evidence="3">DYNAMIN-2A</fullName>
    </submittedName>
</protein>
<feature type="region of interest" description="Disordered" evidence="1">
    <location>
        <begin position="90"/>
        <end position="141"/>
    </location>
</feature>
<organism evidence="3 4">
    <name type="scientific">Salix koriyanagi</name>
    <dbReference type="NCBI Taxonomy" id="2511006"/>
    <lineage>
        <taxon>Eukaryota</taxon>
        <taxon>Viridiplantae</taxon>
        <taxon>Streptophyta</taxon>
        <taxon>Embryophyta</taxon>
        <taxon>Tracheophyta</taxon>
        <taxon>Spermatophyta</taxon>
        <taxon>Magnoliopsida</taxon>
        <taxon>eudicotyledons</taxon>
        <taxon>Gunneridae</taxon>
        <taxon>Pentapetalae</taxon>
        <taxon>rosids</taxon>
        <taxon>fabids</taxon>
        <taxon>Malpighiales</taxon>
        <taxon>Salicaceae</taxon>
        <taxon>Saliceae</taxon>
        <taxon>Salix</taxon>
    </lineage>
</organism>
<dbReference type="InterPro" id="IPR020850">
    <property type="entry name" value="GED_dom"/>
</dbReference>
<evidence type="ECO:0000313" key="3">
    <source>
        <dbReference type="EMBL" id="KAJ6757798.1"/>
    </source>
</evidence>
<feature type="region of interest" description="Disordered" evidence="1">
    <location>
        <begin position="46"/>
        <end position="78"/>
    </location>
</feature>
<dbReference type="AlphaFoldDB" id="A0A9Q1A4D1"/>
<reference evidence="3" key="2">
    <citation type="journal article" date="2023" name="Int. J. Mol. Sci.">
        <title>De Novo Assembly and Annotation of 11 Diverse Shrub Willow (Salix) Genomes Reveals Novel Gene Organization in Sex-Linked Regions.</title>
        <authorList>
            <person name="Hyden B."/>
            <person name="Feng K."/>
            <person name="Yates T.B."/>
            <person name="Jawdy S."/>
            <person name="Cereghino C."/>
            <person name="Smart L.B."/>
            <person name="Muchero W."/>
        </authorList>
    </citation>
    <scope>NUCLEOTIDE SEQUENCE</scope>
    <source>
        <tissue evidence="3">Shoot tip</tissue>
    </source>
</reference>
<keyword evidence="4" id="KW-1185">Reference proteome</keyword>
<evidence type="ECO:0000259" key="2">
    <source>
        <dbReference type="PROSITE" id="PS51388"/>
    </source>
</evidence>
<sequence>MIGAQSTARIEELLQEDKNVKHRRERYQKQSSLLSKLTHQLSIHDNRAAAAASSWPNGDGADYIAESSPRTSDSVGDDWRSAFDAAANGSLSRSASNGHSRHYGGAAQNGDVSSRSNSSSRRTPNRLQPTPPRSGSSGYRN</sequence>
<feature type="domain" description="GED" evidence="2">
    <location>
        <begin position="1"/>
        <end position="49"/>
    </location>
</feature>
<evidence type="ECO:0000313" key="4">
    <source>
        <dbReference type="Proteomes" id="UP001151752"/>
    </source>
</evidence>
<feature type="compositionally biased region" description="Low complexity" evidence="1">
    <location>
        <begin position="113"/>
        <end position="122"/>
    </location>
</feature>
<feature type="compositionally biased region" description="Polar residues" evidence="1">
    <location>
        <begin position="125"/>
        <end position="141"/>
    </location>
</feature>
<reference evidence="3" key="1">
    <citation type="submission" date="2022-11" db="EMBL/GenBank/DDBJ databases">
        <authorList>
            <person name="Hyden B.L."/>
            <person name="Feng K."/>
            <person name="Yates T."/>
            <person name="Jawdy S."/>
            <person name="Smart L.B."/>
            <person name="Muchero W."/>
        </authorList>
    </citation>
    <scope>NUCLEOTIDE SEQUENCE</scope>
    <source>
        <tissue evidence="3">Shoot tip</tissue>
    </source>
</reference>